<keyword evidence="2" id="KW-0812">Transmembrane</keyword>
<keyword evidence="2" id="KW-0472">Membrane</keyword>
<feature type="region of interest" description="Disordered" evidence="1">
    <location>
        <begin position="1"/>
        <end position="23"/>
    </location>
</feature>
<keyword evidence="2" id="KW-1133">Transmembrane helix</keyword>
<gene>
    <name evidence="3" type="ORF">MNOR_LOCUS24397</name>
</gene>
<accession>A0AAV2RG67</accession>
<dbReference type="EMBL" id="CAXKWB010022368">
    <property type="protein sequence ID" value="CAL4124282.1"/>
    <property type="molecule type" value="Genomic_DNA"/>
</dbReference>
<feature type="transmembrane region" description="Helical" evidence="2">
    <location>
        <begin position="31"/>
        <end position="50"/>
    </location>
</feature>
<reference evidence="3 4" key="1">
    <citation type="submission" date="2024-05" db="EMBL/GenBank/DDBJ databases">
        <authorList>
            <person name="Wallberg A."/>
        </authorList>
    </citation>
    <scope>NUCLEOTIDE SEQUENCE [LARGE SCALE GENOMIC DNA]</scope>
</reference>
<evidence type="ECO:0000256" key="1">
    <source>
        <dbReference type="SAM" id="MobiDB-lite"/>
    </source>
</evidence>
<dbReference type="Proteomes" id="UP001497623">
    <property type="component" value="Unassembled WGS sequence"/>
</dbReference>
<evidence type="ECO:0000313" key="4">
    <source>
        <dbReference type="Proteomes" id="UP001497623"/>
    </source>
</evidence>
<proteinExistence type="predicted"/>
<evidence type="ECO:0000313" key="3">
    <source>
        <dbReference type="EMBL" id="CAL4124282.1"/>
    </source>
</evidence>
<evidence type="ECO:0000256" key="2">
    <source>
        <dbReference type="SAM" id="Phobius"/>
    </source>
</evidence>
<keyword evidence="4" id="KW-1185">Reference proteome</keyword>
<dbReference type="AlphaFoldDB" id="A0AAV2RG67"/>
<name>A0AAV2RG67_MEGNR</name>
<protein>
    <submittedName>
        <fullName evidence="3">Uncharacterized protein</fullName>
    </submittedName>
</protein>
<sequence>MLGLRGRTTAAPATQPGEPQPTLPPEVAMDAALYVGVIMVFYVAIIVILVGTNLHRIRCPADITQRRVRLVDVEEFTPLLDESSVHVSTTISTTVYDDGQSSLTSAFKPDLSPASSVTVPVQV</sequence>
<comment type="caution">
    <text evidence="3">The sequence shown here is derived from an EMBL/GenBank/DDBJ whole genome shotgun (WGS) entry which is preliminary data.</text>
</comment>
<organism evidence="3 4">
    <name type="scientific">Meganyctiphanes norvegica</name>
    <name type="common">Northern krill</name>
    <name type="synonym">Thysanopoda norvegica</name>
    <dbReference type="NCBI Taxonomy" id="48144"/>
    <lineage>
        <taxon>Eukaryota</taxon>
        <taxon>Metazoa</taxon>
        <taxon>Ecdysozoa</taxon>
        <taxon>Arthropoda</taxon>
        <taxon>Crustacea</taxon>
        <taxon>Multicrustacea</taxon>
        <taxon>Malacostraca</taxon>
        <taxon>Eumalacostraca</taxon>
        <taxon>Eucarida</taxon>
        <taxon>Euphausiacea</taxon>
        <taxon>Euphausiidae</taxon>
        <taxon>Meganyctiphanes</taxon>
    </lineage>
</organism>